<dbReference type="CDD" id="cd01042">
    <property type="entry name" value="DMQH"/>
    <property type="match status" value="1"/>
</dbReference>
<evidence type="ECO:0000256" key="7">
    <source>
        <dbReference type="ARBA" id="ARBA00023136"/>
    </source>
</evidence>
<comment type="subcellular location">
    <subcellularLocation>
        <location evidence="8">Cell membrane</location>
        <topology evidence="8">Peripheral membrane protein</topology>
    </subcellularLocation>
</comment>
<feature type="region of interest" description="Disordered" evidence="9">
    <location>
        <begin position="1"/>
        <end position="38"/>
    </location>
</feature>
<dbReference type="EMBL" id="JBHTCM010000009">
    <property type="protein sequence ID" value="MFC7333018.1"/>
    <property type="molecule type" value="Genomic_DNA"/>
</dbReference>
<evidence type="ECO:0000256" key="1">
    <source>
        <dbReference type="ARBA" id="ARBA00004749"/>
    </source>
</evidence>
<dbReference type="HAMAP" id="MF_01658">
    <property type="entry name" value="COQ7"/>
    <property type="match status" value="1"/>
</dbReference>
<reference evidence="11" key="1">
    <citation type="journal article" date="2019" name="Int. J. Syst. Evol. Microbiol.">
        <title>The Global Catalogue of Microorganisms (GCM) 10K type strain sequencing project: providing services to taxonomists for standard genome sequencing and annotation.</title>
        <authorList>
            <consortium name="The Broad Institute Genomics Platform"/>
            <consortium name="The Broad Institute Genome Sequencing Center for Infectious Disease"/>
            <person name="Wu L."/>
            <person name="Ma J."/>
        </authorList>
    </citation>
    <scope>NUCLEOTIDE SEQUENCE [LARGE SCALE GENOMIC DNA]</scope>
    <source>
        <strain evidence="11">CGMCC 1.16275</strain>
    </source>
</reference>
<keyword evidence="5 8" id="KW-0408">Iron</keyword>
<evidence type="ECO:0000256" key="8">
    <source>
        <dbReference type="HAMAP-Rule" id="MF_01658"/>
    </source>
</evidence>
<evidence type="ECO:0000256" key="9">
    <source>
        <dbReference type="SAM" id="MobiDB-lite"/>
    </source>
</evidence>
<name>A0ABW2KSS0_9PROT</name>
<dbReference type="SUPFAM" id="SSF47240">
    <property type="entry name" value="Ferritin-like"/>
    <property type="match status" value="1"/>
</dbReference>
<comment type="caution">
    <text evidence="10">The sequence shown here is derived from an EMBL/GenBank/DDBJ whole genome shotgun (WGS) entry which is preliminary data.</text>
</comment>
<dbReference type="InterPro" id="IPR011566">
    <property type="entry name" value="Ubq_synth_Coq7"/>
</dbReference>
<keyword evidence="8" id="KW-1003">Cell membrane</keyword>
<keyword evidence="6 8" id="KW-0503">Monooxygenase</keyword>
<feature type="binding site" evidence="8">
    <location>
        <position position="53"/>
    </location>
    <ligand>
        <name>Fe cation</name>
        <dbReference type="ChEBI" id="CHEBI:24875"/>
        <label>1</label>
    </ligand>
</feature>
<dbReference type="Proteomes" id="UP001596456">
    <property type="component" value="Unassembled WGS sequence"/>
</dbReference>
<evidence type="ECO:0000256" key="2">
    <source>
        <dbReference type="ARBA" id="ARBA00022688"/>
    </source>
</evidence>
<comment type="function">
    <text evidence="8">Catalyzes the hydroxylation of 2-nonaprenyl-3-methyl-6-methoxy-1,4-benzoquinol during ubiquinone biosynthesis.</text>
</comment>
<feature type="binding site" evidence="8">
    <location>
        <position position="86"/>
    </location>
    <ligand>
        <name>Fe cation</name>
        <dbReference type="ChEBI" id="CHEBI:24875"/>
        <label>1</label>
    </ligand>
</feature>
<dbReference type="PANTHER" id="PTHR11237">
    <property type="entry name" value="COENZYME Q10 BIOSYNTHESIS PROTEIN 7"/>
    <property type="match status" value="1"/>
</dbReference>
<evidence type="ECO:0000256" key="3">
    <source>
        <dbReference type="ARBA" id="ARBA00022723"/>
    </source>
</evidence>
<feature type="binding site" evidence="8">
    <location>
        <position position="83"/>
    </location>
    <ligand>
        <name>Fe cation</name>
        <dbReference type="ChEBI" id="CHEBI:24875"/>
        <label>2</label>
    </ligand>
</feature>
<dbReference type="InterPro" id="IPR009078">
    <property type="entry name" value="Ferritin-like_SF"/>
</dbReference>
<feature type="compositionally biased region" description="Low complexity" evidence="9">
    <location>
        <begin position="20"/>
        <end position="33"/>
    </location>
</feature>
<comment type="catalytic activity">
    <reaction evidence="8">
        <text>a 5-methoxy-2-methyl-3-(all-trans-polyprenyl)benzene-1,4-diol + AH2 + O2 = a 3-demethylubiquinol + A + H2O</text>
        <dbReference type="Rhea" id="RHEA:50908"/>
        <dbReference type="Rhea" id="RHEA-COMP:10859"/>
        <dbReference type="Rhea" id="RHEA-COMP:10914"/>
        <dbReference type="ChEBI" id="CHEBI:13193"/>
        <dbReference type="ChEBI" id="CHEBI:15377"/>
        <dbReference type="ChEBI" id="CHEBI:15379"/>
        <dbReference type="ChEBI" id="CHEBI:17499"/>
        <dbReference type="ChEBI" id="CHEBI:84167"/>
        <dbReference type="ChEBI" id="CHEBI:84422"/>
        <dbReference type="EC" id="1.14.99.60"/>
    </reaction>
</comment>
<proteinExistence type="inferred from homology"/>
<dbReference type="Pfam" id="PF03232">
    <property type="entry name" value="COQ7"/>
    <property type="match status" value="1"/>
</dbReference>
<evidence type="ECO:0000313" key="10">
    <source>
        <dbReference type="EMBL" id="MFC7333018.1"/>
    </source>
</evidence>
<keyword evidence="2 8" id="KW-0831">Ubiquinone biosynthesis</keyword>
<sequence length="206" mass="22592">MSDPTVMIHDPEPARRPSVDDPLPVLPRPARLPGDPDRKAHLDRMIRVDHAGEFGATRIYAGQIAVLGKGRHGPVLRHMAEQEKVHLETFEALIARRRVRPTVLRPVWHVAGYALGAGTALLGERAAMACTVAVETAIDGHYAQQAAALGPEEAELKATIERFREEELEHRDIGLANEAERATGYPVLSALIKAGSRAAIWLSERF</sequence>
<feature type="binding site" evidence="8">
    <location>
        <position position="83"/>
    </location>
    <ligand>
        <name>Fe cation</name>
        <dbReference type="ChEBI" id="CHEBI:24875"/>
        <label>1</label>
    </ligand>
</feature>
<comment type="similarity">
    <text evidence="8">Belongs to the COQ7 family.</text>
</comment>
<keyword evidence="11" id="KW-1185">Reference proteome</keyword>
<gene>
    <name evidence="8" type="primary">coq7</name>
    <name evidence="10" type="ORF">ACFQPS_07570</name>
</gene>
<dbReference type="PANTHER" id="PTHR11237:SF4">
    <property type="entry name" value="5-DEMETHOXYUBIQUINONE HYDROXYLASE, MITOCHONDRIAL"/>
    <property type="match status" value="1"/>
</dbReference>
<feature type="binding site" evidence="8">
    <location>
        <position position="170"/>
    </location>
    <ligand>
        <name>Fe cation</name>
        <dbReference type="ChEBI" id="CHEBI:24875"/>
        <label>2</label>
    </ligand>
</feature>
<feature type="binding site" evidence="8">
    <location>
        <position position="167"/>
    </location>
    <ligand>
        <name>Fe cation</name>
        <dbReference type="ChEBI" id="CHEBI:24875"/>
        <label>1</label>
    </ligand>
</feature>
<evidence type="ECO:0000256" key="5">
    <source>
        <dbReference type="ARBA" id="ARBA00023004"/>
    </source>
</evidence>
<keyword evidence="3 8" id="KW-0479">Metal-binding</keyword>
<keyword evidence="4 8" id="KW-0560">Oxidoreductase</keyword>
<feature type="compositionally biased region" description="Basic and acidic residues" evidence="9">
    <location>
        <begin position="9"/>
        <end position="19"/>
    </location>
</feature>
<dbReference type="RefSeq" id="WP_377357826.1">
    <property type="nucleotide sequence ID" value="NZ_JBHTCM010000009.1"/>
</dbReference>
<evidence type="ECO:0000313" key="11">
    <source>
        <dbReference type="Proteomes" id="UP001596456"/>
    </source>
</evidence>
<keyword evidence="7 8" id="KW-0472">Membrane</keyword>
<dbReference type="EC" id="1.14.99.60" evidence="8"/>
<organism evidence="10 11">
    <name type="scientific">Rhodocista pekingensis</name>
    <dbReference type="NCBI Taxonomy" id="201185"/>
    <lineage>
        <taxon>Bacteria</taxon>
        <taxon>Pseudomonadati</taxon>
        <taxon>Pseudomonadota</taxon>
        <taxon>Alphaproteobacteria</taxon>
        <taxon>Rhodospirillales</taxon>
        <taxon>Azospirillaceae</taxon>
        <taxon>Rhodocista</taxon>
    </lineage>
</organism>
<feature type="binding site" evidence="8">
    <location>
        <position position="135"/>
    </location>
    <ligand>
        <name>Fe cation</name>
        <dbReference type="ChEBI" id="CHEBI:24875"/>
        <label>2</label>
    </ligand>
</feature>
<accession>A0ABW2KSS0</accession>
<evidence type="ECO:0000256" key="4">
    <source>
        <dbReference type="ARBA" id="ARBA00023002"/>
    </source>
</evidence>
<comment type="pathway">
    <text evidence="1 8">Cofactor biosynthesis; ubiquinone biosynthesis.</text>
</comment>
<protein>
    <recommendedName>
        <fullName evidence="8">3-demethoxyubiquinol 3-hydroxylase</fullName>
        <shortName evidence="8">DMQ hydroxylase</shortName>
        <ecNumber evidence="8">1.14.99.60</ecNumber>
    </recommendedName>
    <alternativeName>
        <fullName evidence="8">2-nonaprenyl-3-methyl-6-methoxy-1,4-benzoquinol hydroxylase</fullName>
    </alternativeName>
</protein>
<feature type="binding site" evidence="8">
    <location>
        <position position="167"/>
    </location>
    <ligand>
        <name>Fe cation</name>
        <dbReference type="ChEBI" id="CHEBI:24875"/>
        <label>2</label>
    </ligand>
</feature>
<comment type="cofactor">
    <cofactor evidence="8">
        <name>Fe cation</name>
        <dbReference type="ChEBI" id="CHEBI:24875"/>
    </cofactor>
    <text evidence="8">Binds 2 iron ions per subunit.</text>
</comment>
<evidence type="ECO:0000256" key="6">
    <source>
        <dbReference type="ARBA" id="ARBA00023033"/>
    </source>
</evidence>